<accession>A0A512APE6</accession>
<dbReference type="Gene3D" id="3.40.50.200">
    <property type="entry name" value="Peptidase S8/S53 domain"/>
    <property type="match status" value="1"/>
</dbReference>
<dbReference type="SUPFAM" id="SSF52743">
    <property type="entry name" value="Subtilisin-like"/>
    <property type="match status" value="1"/>
</dbReference>
<reference evidence="8 9" key="1">
    <citation type="submission" date="2019-07" db="EMBL/GenBank/DDBJ databases">
        <title>Whole genome shotgun sequence of Novosphingobium sediminis NBRC 106119.</title>
        <authorList>
            <person name="Hosoyama A."/>
            <person name="Uohara A."/>
            <person name="Ohji S."/>
            <person name="Ichikawa N."/>
        </authorList>
    </citation>
    <scope>NUCLEOTIDE SEQUENCE [LARGE SCALE GENOMIC DNA]</scope>
    <source>
        <strain evidence="8 9">NBRC 106119</strain>
    </source>
</reference>
<evidence type="ECO:0000256" key="6">
    <source>
        <dbReference type="PROSITE-ProRule" id="PRU01240"/>
    </source>
</evidence>
<dbReference type="Pfam" id="PF00082">
    <property type="entry name" value="Peptidase_S8"/>
    <property type="match status" value="1"/>
</dbReference>
<dbReference type="InterPro" id="IPR023828">
    <property type="entry name" value="Peptidase_S8_Ser-AS"/>
</dbReference>
<gene>
    <name evidence="8" type="ORF">NSE01_34080</name>
</gene>
<comment type="caution">
    <text evidence="8">The sequence shown here is derived from an EMBL/GenBank/DDBJ whole genome shotgun (WGS) entry which is preliminary data.</text>
</comment>
<evidence type="ECO:0000259" key="7">
    <source>
        <dbReference type="Pfam" id="PF00082"/>
    </source>
</evidence>
<sequence length="511" mass="55263">MAEEGNAESGDFRDKLRRQSAHWLVLPELFEHFEDYAQDGRVRVIAELNIMFKGGLEAARAAALAVLAAANIDSKRLRQARQTPSKLNLFLSLTLAELRTLDQLKRGRRPDPFPIYKVWADQKLKPFAGKPLRTIKADACLATFNAHGRDIVVAVADSGIDGRHAHFVQYKNLENLPDGLRHCDFSKDGKSHGRSALRDEYGHGTHVAGIIAGSYMAQGEGAVTILRQEHIEDSEHLGDEGETQTIAEHNKSPIELRGVAPEAKLLSLKVLDADGSGYASNLIAALEYVFDLNDSGRKTKVHCLNLSLGYPFEAAWYAAGQSPVCVAVTRLVRSGVVVVAAAGNDGSIMLQPEGAGRAKRIGLAQSINDPGNAEAAITVGSTHGESPHLYGVSYFSSRGPTADGRMKPDLLAPGERILSCSPRSAVERQVRTAPGTRITAESICYREESGTSMAAPHVAGAVAAFLSVQNEFIGRPEEVKKVFMDTCTDLGRTREFQGAGLIDMMRAIQSV</sequence>
<dbReference type="CDD" id="cd07487">
    <property type="entry name" value="Peptidases_S8_1"/>
    <property type="match status" value="1"/>
</dbReference>
<name>A0A512APE6_9SPHN</name>
<dbReference type="PRINTS" id="PR00723">
    <property type="entry name" value="SUBTILISIN"/>
</dbReference>
<protein>
    <submittedName>
        <fullName evidence="8">Peptidase S8</fullName>
    </submittedName>
</protein>
<dbReference type="Proteomes" id="UP000321464">
    <property type="component" value="Unassembled WGS sequence"/>
</dbReference>
<dbReference type="PROSITE" id="PS00137">
    <property type="entry name" value="SUBTILASE_HIS"/>
    <property type="match status" value="1"/>
</dbReference>
<dbReference type="InterPro" id="IPR015500">
    <property type="entry name" value="Peptidase_S8_subtilisin-rel"/>
</dbReference>
<evidence type="ECO:0000256" key="1">
    <source>
        <dbReference type="ARBA" id="ARBA00011073"/>
    </source>
</evidence>
<dbReference type="PANTHER" id="PTHR43806">
    <property type="entry name" value="PEPTIDASE S8"/>
    <property type="match status" value="1"/>
</dbReference>
<evidence type="ECO:0000313" key="9">
    <source>
        <dbReference type="Proteomes" id="UP000321464"/>
    </source>
</evidence>
<dbReference type="EMBL" id="BJYR01000023">
    <property type="protein sequence ID" value="GEO01576.1"/>
    <property type="molecule type" value="Genomic_DNA"/>
</dbReference>
<feature type="active site" description="Charge relay system" evidence="5 6">
    <location>
        <position position="452"/>
    </location>
</feature>
<dbReference type="InterPro" id="IPR022398">
    <property type="entry name" value="Peptidase_S8_His-AS"/>
</dbReference>
<evidence type="ECO:0000256" key="3">
    <source>
        <dbReference type="ARBA" id="ARBA00022801"/>
    </source>
</evidence>
<dbReference type="PANTHER" id="PTHR43806:SF11">
    <property type="entry name" value="CEREVISIN-RELATED"/>
    <property type="match status" value="1"/>
</dbReference>
<dbReference type="RefSeq" id="WP_147160881.1">
    <property type="nucleotide sequence ID" value="NZ_BJYR01000023.1"/>
</dbReference>
<keyword evidence="2 6" id="KW-0645">Protease</keyword>
<dbReference type="OrthoDB" id="9816306at2"/>
<keyword evidence="9" id="KW-1185">Reference proteome</keyword>
<feature type="domain" description="Peptidase S8/S53" evidence="7">
    <location>
        <begin position="148"/>
        <end position="497"/>
    </location>
</feature>
<evidence type="ECO:0000256" key="2">
    <source>
        <dbReference type="ARBA" id="ARBA00022670"/>
    </source>
</evidence>
<evidence type="ECO:0000256" key="5">
    <source>
        <dbReference type="PIRSR" id="PIRSR615500-1"/>
    </source>
</evidence>
<comment type="similarity">
    <text evidence="1 6">Belongs to the peptidase S8 family.</text>
</comment>
<proteinExistence type="inferred from homology"/>
<dbReference type="GO" id="GO:0006508">
    <property type="term" value="P:proteolysis"/>
    <property type="evidence" value="ECO:0007669"/>
    <property type="project" value="UniProtKB-KW"/>
</dbReference>
<feature type="active site" description="Charge relay system" evidence="5 6">
    <location>
        <position position="203"/>
    </location>
</feature>
<dbReference type="PROSITE" id="PS00138">
    <property type="entry name" value="SUBTILASE_SER"/>
    <property type="match status" value="1"/>
</dbReference>
<evidence type="ECO:0000256" key="4">
    <source>
        <dbReference type="ARBA" id="ARBA00022825"/>
    </source>
</evidence>
<dbReference type="InterPro" id="IPR036852">
    <property type="entry name" value="Peptidase_S8/S53_dom_sf"/>
</dbReference>
<dbReference type="InterPro" id="IPR050131">
    <property type="entry name" value="Peptidase_S8_subtilisin-like"/>
</dbReference>
<keyword evidence="3 6" id="KW-0378">Hydrolase</keyword>
<dbReference type="InterPro" id="IPR000209">
    <property type="entry name" value="Peptidase_S8/S53_dom"/>
</dbReference>
<dbReference type="AlphaFoldDB" id="A0A512APE6"/>
<feature type="active site" description="Charge relay system" evidence="5 6">
    <location>
        <position position="157"/>
    </location>
</feature>
<dbReference type="GO" id="GO:0004252">
    <property type="term" value="F:serine-type endopeptidase activity"/>
    <property type="evidence" value="ECO:0007669"/>
    <property type="project" value="UniProtKB-UniRule"/>
</dbReference>
<organism evidence="8 9">
    <name type="scientific">Novosphingobium sediminis</name>
    <dbReference type="NCBI Taxonomy" id="707214"/>
    <lineage>
        <taxon>Bacteria</taxon>
        <taxon>Pseudomonadati</taxon>
        <taxon>Pseudomonadota</taxon>
        <taxon>Alphaproteobacteria</taxon>
        <taxon>Sphingomonadales</taxon>
        <taxon>Sphingomonadaceae</taxon>
        <taxon>Novosphingobium</taxon>
    </lineage>
</organism>
<keyword evidence="4 6" id="KW-0720">Serine protease</keyword>
<dbReference type="PROSITE" id="PS51892">
    <property type="entry name" value="SUBTILASE"/>
    <property type="match status" value="1"/>
</dbReference>
<evidence type="ECO:0000313" key="8">
    <source>
        <dbReference type="EMBL" id="GEO01576.1"/>
    </source>
</evidence>